<dbReference type="InterPro" id="IPR005674">
    <property type="entry name" value="CocE/Ser_esterase"/>
</dbReference>
<dbReference type="InterPro" id="IPR013736">
    <property type="entry name" value="Xaa-Pro_dipept_C"/>
</dbReference>
<dbReference type="STRING" id="1909395.BKM31_21245"/>
<dbReference type="SMART" id="SM00939">
    <property type="entry name" value="PepX_C"/>
    <property type="match status" value="1"/>
</dbReference>
<dbReference type="PANTHER" id="PTHR43056:SF10">
    <property type="entry name" value="COCE_NOND FAMILY, PUTATIVE (AFU_ORTHOLOGUE AFUA_7G00600)-RELATED"/>
    <property type="match status" value="1"/>
</dbReference>
<feature type="chain" id="PRO_5038573649" evidence="2">
    <location>
        <begin position="22"/>
        <end position="495"/>
    </location>
</feature>
<evidence type="ECO:0000256" key="1">
    <source>
        <dbReference type="ARBA" id="ARBA00022801"/>
    </source>
</evidence>
<keyword evidence="2" id="KW-0732">Signal</keyword>
<feature type="signal peptide" evidence="2">
    <location>
        <begin position="1"/>
        <end position="21"/>
    </location>
</feature>
<dbReference type="PANTHER" id="PTHR43056">
    <property type="entry name" value="PEPTIDASE S9 PROLYL OLIGOPEPTIDASE"/>
    <property type="match status" value="1"/>
</dbReference>
<dbReference type="Gene3D" id="2.60.120.260">
    <property type="entry name" value="Galactose-binding domain-like"/>
    <property type="match status" value="1"/>
</dbReference>
<dbReference type="InterPro" id="IPR008979">
    <property type="entry name" value="Galactose-bd-like_sf"/>
</dbReference>
<evidence type="ECO:0000256" key="2">
    <source>
        <dbReference type="SAM" id="SignalP"/>
    </source>
</evidence>
<organism evidence="4 5">
    <name type="scientific">[Actinomadura] parvosata subsp. kistnae</name>
    <dbReference type="NCBI Taxonomy" id="1909395"/>
    <lineage>
        <taxon>Bacteria</taxon>
        <taxon>Bacillati</taxon>
        <taxon>Actinomycetota</taxon>
        <taxon>Actinomycetes</taxon>
        <taxon>Streptosporangiales</taxon>
        <taxon>Streptosporangiaceae</taxon>
        <taxon>Nonomuraea</taxon>
    </lineage>
</organism>
<keyword evidence="5" id="KW-1185">Reference proteome</keyword>
<dbReference type="InterPro" id="IPR000383">
    <property type="entry name" value="Xaa-Pro-like_dom"/>
</dbReference>
<dbReference type="SUPFAM" id="SSF49785">
    <property type="entry name" value="Galactose-binding domain-like"/>
    <property type="match status" value="1"/>
</dbReference>
<dbReference type="SUPFAM" id="SSF53474">
    <property type="entry name" value="alpha/beta-Hydrolases"/>
    <property type="match status" value="1"/>
</dbReference>
<dbReference type="InterPro" id="IPR050585">
    <property type="entry name" value="Xaa-Pro_dipeptidyl-ppase/CocE"/>
</dbReference>
<protein>
    <submittedName>
        <fullName evidence="4">Hydrolase</fullName>
    </submittedName>
</protein>
<dbReference type="Pfam" id="PF02129">
    <property type="entry name" value="Peptidase_S15"/>
    <property type="match status" value="2"/>
</dbReference>
<sequence length="495" mass="54544">MTYGHVLAALSTAFTTLTAPAAPADPFFSYERPATYEVRTERVQVPLRDGGHLACDLHRPAAEGRFPVIVYDYTAYDQLETLGRAAAWFVARGYNAAVCNARGSGDSPGHLDPFSAQEQRDNYDLIEWLAVQPWSTGKVGQTGVSYGGHSSLLVAVNKPPHLAAIIPVDGISDWYENTIYRGGIYSARIRDWQRAVAPDTLTTYAQHPLYDDFWRERSVKARWKDLDVPVLEIAGWYDRYRQAMVDNFRARPRNVWLVAGPWQHGWPAGQPADIGNGAYLAWWDRWLGGRRDAPLPAAKVTSYEAGAGGGWKSWSTWPPPGARRERLGLGGDGTLTPRPGAPAVRRFAVNTDEAPATPDERLTFQTQPYGSDLVLTGEITAEVRAAFTATDGNIAVVAEDVRPDGTATRITQGWLKASHRFGHTRAVPVRPGKTYDLTIRTWPTHYRLAAGHSLRVTVSSDDYPEIDSDAPAGHVDLRLGRGGTGITLTTWTEPR</sequence>
<name>A0A1V0A0B0_9ACTN</name>
<dbReference type="InterPro" id="IPR029058">
    <property type="entry name" value="AB_hydrolase_fold"/>
</dbReference>
<dbReference type="Pfam" id="PF08530">
    <property type="entry name" value="PepX_C"/>
    <property type="match status" value="1"/>
</dbReference>
<feature type="domain" description="Xaa-Pro dipeptidyl-peptidase C-terminal" evidence="3">
    <location>
        <begin position="280"/>
        <end position="487"/>
    </location>
</feature>
<reference evidence="5" key="1">
    <citation type="journal article" date="2017" name="Med. Chem. Commun.">
        <title>Nonomuraea sp. ATCC 55076 harbours the largest actinomycete chromosome to date and the kistamicin biosynthetic gene cluster.</title>
        <authorList>
            <person name="Nazari B."/>
            <person name="Forneris C.C."/>
            <person name="Gibson M.I."/>
            <person name="Moon K."/>
            <person name="Schramma K.R."/>
            <person name="Seyedsayamdost M.R."/>
        </authorList>
    </citation>
    <scope>NUCLEOTIDE SEQUENCE [LARGE SCALE GENOMIC DNA]</scope>
    <source>
        <strain evidence="5">ATCC 55076</strain>
    </source>
</reference>
<keyword evidence="1 4" id="KW-0378">Hydrolase</keyword>
<evidence type="ECO:0000313" key="5">
    <source>
        <dbReference type="Proteomes" id="UP000190797"/>
    </source>
</evidence>
<dbReference type="Gene3D" id="3.40.50.1820">
    <property type="entry name" value="alpha/beta hydrolase"/>
    <property type="match status" value="2"/>
</dbReference>
<dbReference type="GO" id="GO:0008239">
    <property type="term" value="F:dipeptidyl-peptidase activity"/>
    <property type="evidence" value="ECO:0007669"/>
    <property type="project" value="InterPro"/>
</dbReference>
<evidence type="ECO:0000259" key="3">
    <source>
        <dbReference type="SMART" id="SM00939"/>
    </source>
</evidence>
<gene>
    <name evidence="4" type="ORF">BKM31_21245</name>
</gene>
<accession>A0A1V0A0B0</accession>
<dbReference type="Proteomes" id="UP000190797">
    <property type="component" value="Chromosome"/>
</dbReference>
<dbReference type="AlphaFoldDB" id="A0A1V0A0B0"/>
<dbReference type="KEGG" id="noa:BKM31_21245"/>
<proteinExistence type="predicted"/>
<dbReference type="EMBL" id="CP017717">
    <property type="protein sequence ID" value="AQZ63645.1"/>
    <property type="molecule type" value="Genomic_DNA"/>
</dbReference>
<dbReference type="OrthoDB" id="5240615at2"/>
<evidence type="ECO:0000313" key="4">
    <source>
        <dbReference type="EMBL" id="AQZ63645.1"/>
    </source>
</evidence>
<dbReference type="NCBIfam" id="TIGR00976">
    <property type="entry name" value="CocE_NonD"/>
    <property type="match status" value="1"/>
</dbReference>
<dbReference type="RefSeq" id="WP_080039839.1">
    <property type="nucleotide sequence ID" value="NZ_CP017717.1"/>
</dbReference>